<evidence type="ECO:0008006" key="3">
    <source>
        <dbReference type="Google" id="ProtNLM"/>
    </source>
</evidence>
<sequence length="59" mass="6702">MTKNSLETKLAAVNAYLDGIESFKDIAHKHNVNMTMLKKWVLLKGMSPVQYRTHAQEVA</sequence>
<gene>
    <name evidence="1" type="ORF">ACJEBI_13810</name>
</gene>
<dbReference type="InterPro" id="IPR009057">
    <property type="entry name" value="Homeodomain-like_sf"/>
</dbReference>
<accession>A0ABW8RIU7</accession>
<dbReference type="EMBL" id="JBJHQH010000009">
    <property type="protein sequence ID" value="MFK9092557.1"/>
    <property type="molecule type" value="Genomic_DNA"/>
</dbReference>
<evidence type="ECO:0000313" key="2">
    <source>
        <dbReference type="Proteomes" id="UP001623041"/>
    </source>
</evidence>
<dbReference type="RefSeq" id="WP_406581132.1">
    <property type="nucleotide sequence ID" value="NZ_JBJHQH010000009.1"/>
</dbReference>
<comment type="caution">
    <text evidence="1">The sequence shown here is derived from an EMBL/GenBank/DDBJ whole genome shotgun (WGS) entry which is preliminary data.</text>
</comment>
<dbReference type="SUPFAM" id="SSF46689">
    <property type="entry name" value="Homeodomain-like"/>
    <property type="match status" value="1"/>
</dbReference>
<proteinExistence type="predicted"/>
<dbReference type="Proteomes" id="UP001623041">
    <property type="component" value="Unassembled WGS sequence"/>
</dbReference>
<name>A0ABW8RIU7_9BACI</name>
<organism evidence="1 2">
    <name type="scientific">Bacillus salipaludis</name>
    <dbReference type="NCBI Taxonomy" id="2547811"/>
    <lineage>
        <taxon>Bacteria</taxon>
        <taxon>Bacillati</taxon>
        <taxon>Bacillota</taxon>
        <taxon>Bacilli</taxon>
        <taxon>Bacillales</taxon>
        <taxon>Bacillaceae</taxon>
        <taxon>Bacillus</taxon>
    </lineage>
</organism>
<evidence type="ECO:0000313" key="1">
    <source>
        <dbReference type="EMBL" id="MFK9092557.1"/>
    </source>
</evidence>
<protein>
    <recommendedName>
        <fullName evidence="3">Transposase</fullName>
    </recommendedName>
</protein>
<keyword evidence="2" id="KW-1185">Reference proteome</keyword>
<reference evidence="1 2" key="1">
    <citation type="submission" date="2024-11" db="EMBL/GenBank/DDBJ databases">
        <authorList>
            <person name="Lucas J.A."/>
        </authorList>
    </citation>
    <scope>NUCLEOTIDE SEQUENCE [LARGE SCALE GENOMIC DNA]</scope>
    <source>
        <strain evidence="1 2">Z 5.4</strain>
    </source>
</reference>